<dbReference type="AlphaFoldDB" id="A0A1C0ZUT5"/>
<proteinExistence type="predicted"/>
<gene>
    <name evidence="1" type="ORF">A8709_28830</name>
</gene>
<evidence type="ECO:0000313" key="2">
    <source>
        <dbReference type="Proteomes" id="UP000093309"/>
    </source>
</evidence>
<dbReference type="InterPro" id="IPR046064">
    <property type="entry name" value="DUF6022"/>
</dbReference>
<evidence type="ECO:0000313" key="1">
    <source>
        <dbReference type="EMBL" id="OCT11872.1"/>
    </source>
</evidence>
<protein>
    <submittedName>
        <fullName evidence="1">Uncharacterized protein</fullName>
    </submittedName>
</protein>
<sequence length="225" mass="25860">MSTTQLDMIVRKAEKILAQTWKSVYEDKHAELIQMFKDYGDRAYGVWMQDFMNLVVEPFHQEGLQVKANFNRHNSVENWGPPEERERCAWYLVHDEEGTPIGTLVLQVYHSHSSFFVPRAPQIFALQETDREDILSALSKSATRVRWDRKEDCTPLPAHTSSSATQWEYATDVSLGDCLVGTELEHSSWSLDEALSHWGRYGWELVSLMATGGKTIAYFKRPCLA</sequence>
<organism evidence="1 2">
    <name type="scientific">Paenibacillus pectinilyticus</name>
    <dbReference type="NCBI Taxonomy" id="512399"/>
    <lineage>
        <taxon>Bacteria</taxon>
        <taxon>Bacillati</taxon>
        <taxon>Bacillota</taxon>
        <taxon>Bacilli</taxon>
        <taxon>Bacillales</taxon>
        <taxon>Paenibacillaceae</taxon>
        <taxon>Paenibacillus</taxon>
    </lineage>
</organism>
<dbReference type="Proteomes" id="UP000093309">
    <property type="component" value="Unassembled WGS sequence"/>
</dbReference>
<dbReference type="RefSeq" id="WP_065855641.1">
    <property type="nucleotide sequence ID" value="NZ_LYPC01000027.1"/>
</dbReference>
<name>A0A1C0ZUT5_9BACL</name>
<dbReference type="STRING" id="512399.A8709_28830"/>
<dbReference type="EMBL" id="LYPC01000027">
    <property type="protein sequence ID" value="OCT11872.1"/>
    <property type="molecule type" value="Genomic_DNA"/>
</dbReference>
<keyword evidence="2" id="KW-1185">Reference proteome</keyword>
<accession>A0A1C0ZUT5</accession>
<dbReference type="Pfam" id="PF19486">
    <property type="entry name" value="DUF6022"/>
    <property type="match status" value="1"/>
</dbReference>
<dbReference type="OrthoDB" id="2863577at2"/>
<comment type="caution">
    <text evidence="1">The sequence shown here is derived from an EMBL/GenBank/DDBJ whole genome shotgun (WGS) entry which is preliminary data.</text>
</comment>
<reference evidence="2" key="1">
    <citation type="submission" date="2016-05" db="EMBL/GenBank/DDBJ databases">
        <title>Paenibacillus oryzae. sp. nov., isolated from the rice root.</title>
        <authorList>
            <person name="Zhang J."/>
            <person name="Zhang X."/>
        </authorList>
    </citation>
    <scope>NUCLEOTIDE SEQUENCE [LARGE SCALE GENOMIC DNA]</scope>
    <source>
        <strain evidence="2">KCTC13222</strain>
    </source>
</reference>